<dbReference type="GO" id="GO:0016747">
    <property type="term" value="F:acyltransferase activity, transferring groups other than amino-acyl groups"/>
    <property type="evidence" value="ECO:0007669"/>
    <property type="project" value="InterPro"/>
</dbReference>
<dbReference type="Pfam" id="PF22691">
    <property type="entry name" value="Thiolase_C_1"/>
    <property type="match status" value="1"/>
</dbReference>
<sequence>MAADSAGRHAVAIVGVGVSRSVRHSDVPIGSMAVGMSDAAIADAGLTRSDIDGISCGTSLPADGAARVLRPGYDFVNSDFLTETMGLEPVWSRDDGSFPPALARAVQAVAAGAASTVLVNRTVHNPAGRYHNFAGTAATGRQQWTAPYGFVGWISGMAMSYLEYQRRYGARREHMATQVLQNRKNALRIPEAYWFGRELTFDEYMASRMISEPLCLFDNDIPVDGGASFIVTTEERARDLPHKPVYITSWARIRGQRPSAWMVPGTLGALDDYYEPGFDLARRLWANSGWSPRDVDVVQLYDGFAMETWYWLEVLGFCPQGEAWSFVQDGRIAADGPFPLNSGGGNSGWGRLHGVPQVLECYLQLARRAGERQLARTETGLSTYGDPAHTIGTALLYSVDPTA</sequence>
<dbReference type="InterPro" id="IPR016039">
    <property type="entry name" value="Thiolase-like"/>
</dbReference>
<reference evidence="2 3" key="1">
    <citation type="submission" date="2010-10" db="EMBL/GenBank/DDBJ databases">
        <title>Complete sequence of Frankia sp. EuI1c.</title>
        <authorList>
            <consortium name="US DOE Joint Genome Institute"/>
            <person name="Lucas S."/>
            <person name="Copeland A."/>
            <person name="Lapidus A."/>
            <person name="Cheng J.-F."/>
            <person name="Bruce D."/>
            <person name="Goodwin L."/>
            <person name="Pitluck S."/>
            <person name="Chertkov O."/>
            <person name="Detter J.C."/>
            <person name="Han C."/>
            <person name="Tapia R."/>
            <person name="Land M."/>
            <person name="Hauser L."/>
            <person name="Jeffries C."/>
            <person name="Kyrpides N."/>
            <person name="Ivanova N."/>
            <person name="Mikhailova N."/>
            <person name="Beauchemin N."/>
            <person name="Sen A."/>
            <person name="Sur S.A."/>
            <person name="Gtari M."/>
            <person name="Wall L."/>
            <person name="Tisa L."/>
            <person name="Woyke T."/>
        </authorList>
    </citation>
    <scope>NUCLEOTIDE SEQUENCE [LARGE SCALE GENOMIC DNA]</scope>
    <source>
        <strain evidence="3">DSM 45817 / CECT 9037 / EuI1c</strain>
    </source>
</reference>
<dbReference type="RefSeq" id="WP_013423955.1">
    <property type="nucleotide sequence ID" value="NC_014666.1"/>
</dbReference>
<dbReference type="InParanoid" id="E3J7T3"/>
<dbReference type="eggNOG" id="COG0183">
    <property type="taxonomic scope" value="Bacteria"/>
</dbReference>
<dbReference type="InterPro" id="IPR055140">
    <property type="entry name" value="Thiolase_C_2"/>
</dbReference>
<dbReference type="InterPro" id="IPR002155">
    <property type="entry name" value="Thiolase"/>
</dbReference>
<dbReference type="CDD" id="cd00829">
    <property type="entry name" value="SCP-x_thiolase"/>
    <property type="match status" value="1"/>
</dbReference>
<dbReference type="HOGENOM" id="CLU_035425_2_0_11"/>
<dbReference type="PIRSF" id="PIRSF000429">
    <property type="entry name" value="Ac-CoA_Ac_transf"/>
    <property type="match status" value="1"/>
</dbReference>
<dbReference type="SUPFAM" id="SSF53901">
    <property type="entry name" value="Thiolase-like"/>
    <property type="match status" value="2"/>
</dbReference>
<protein>
    <recommendedName>
        <fullName evidence="1">Thiolase C-terminal domain-containing protein</fullName>
    </recommendedName>
</protein>
<organism evidence="2 3">
    <name type="scientific">Pseudofrankia inefficax (strain DSM 45817 / CECT 9037 / DDB 130130 / EuI1c)</name>
    <name type="common">Frankia inefficax</name>
    <dbReference type="NCBI Taxonomy" id="298654"/>
    <lineage>
        <taxon>Bacteria</taxon>
        <taxon>Bacillati</taxon>
        <taxon>Actinomycetota</taxon>
        <taxon>Actinomycetes</taxon>
        <taxon>Frankiales</taxon>
        <taxon>Frankiaceae</taxon>
        <taxon>Pseudofrankia</taxon>
    </lineage>
</organism>
<evidence type="ECO:0000313" key="2">
    <source>
        <dbReference type="EMBL" id="ADP80837.1"/>
    </source>
</evidence>
<proteinExistence type="predicted"/>
<feature type="domain" description="Thiolase C-terminal" evidence="1">
    <location>
        <begin position="285"/>
        <end position="383"/>
    </location>
</feature>
<evidence type="ECO:0000259" key="1">
    <source>
        <dbReference type="Pfam" id="PF22691"/>
    </source>
</evidence>
<dbReference type="STRING" id="298654.FraEuI1c_2810"/>
<name>E3J7T3_PSEI1</name>
<gene>
    <name evidence="2" type="ordered locus">FraEuI1c_2810</name>
</gene>
<accession>E3J7T3</accession>
<dbReference type="KEGG" id="fri:FraEuI1c_2810"/>
<dbReference type="AlphaFoldDB" id="E3J7T3"/>
<dbReference type="Gene3D" id="3.40.47.10">
    <property type="match status" value="1"/>
</dbReference>
<dbReference type="PANTHER" id="PTHR42870">
    <property type="entry name" value="ACETYL-COA C-ACETYLTRANSFERASE"/>
    <property type="match status" value="1"/>
</dbReference>
<keyword evidence="3" id="KW-1185">Reference proteome</keyword>
<dbReference type="PANTHER" id="PTHR42870:SF1">
    <property type="entry name" value="NON-SPECIFIC LIPID-TRANSFER PROTEIN-LIKE 2"/>
    <property type="match status" value="1"/>
</dbReference>
<dbReference type="EMBL" id="CP002299">
    <property type="protein sequence ID" value="ADP80837.1"/>
    <property type="molecule type" value="Genomic_DNA"/>
</dbReference>
<dbReference type="Proteomes" id="UP000002484">
    <property type="component" value="Chromosome"/>
</dbReference>
<evidence type="ECO:0000313" key="3">
    <source>
        <dbReference type="Proteomes" id="UP000002484"/>
    </source>
</evidence>